<accession>A0A6J5NPG4</accession>
<gene>
    <name evidence="1" type="ORF">UFOVP698_40</name>
</gene>
<organism evidence="1">
    <name type="scientific">uncultured Caudovirales phage</name>
    <dbReference type="NCBI Taxonomy" id="2100421"/>
    <lineage>
        <taxon>Viruses</taxon>
        <taxon>Duplodnaviria</taxon>
        <taxon>Heunggongvirae</taxon>
        <taxon>Uroviricota</taxon>
        <taxon>Caudoviricetes</taxon>
        <taxon>Peduoviridae</taxon>
        <taxon>Maltschvirus</taxon>
        <taxon>Maltschvirus maltsch</taxon>
    </lineage>
</organism>
<sequence>MSDTTKTMEALRAALYDFREYQSEIDALTASQNEARDTIKTLLIEAGGKVAIKGLASASIVPASTSHSYDTKMIDDVILRAIADGDMQTASALTAARKETTRRETLRIVQEKAV</sequence>
<evidence type="ECO:0000313" key="1">
    <source>
        <dbReference type="EMBL" id="CAB4158888.1"/>
    </source>
</evidence>
<protein>
    <submittedName>
        <fullName evidence="1">Uncharacterized protein</fullName>
    </submittedName>
</protein>
<name>A0A6J5NPG4_9CAUD</name>
<dbReference type="EMBL" id="LR796678">
    <property type="protein sequence ID" value="CAB4158888.1"/>
    <property type="molecule type" value="Genomic_DNA"/>
</dbReference>
<proteinExistence type="predicted"/>
<reference evidence="1" key="1">
    <citation type="submission" date="2020-04" db="EMBL/GenBank/DDBJ databases">
        <authorList>
            <person name="Chiriac C."/>
            <person name="Salcher M."/>
            <person name="Ghai R."/>
            <person name="Kavagutti S V."/>
        </authorList>
    </citation>
    <scope>NUCLEOTIDE SEQUENCE</scope>
</reference>